<comment type="caution">
    <text evidence="2">The sequence shown here is derived from an EMBL/GenBank/DDBJ whole genome shotgun (WGS) entry which is preliminary data.</text>
</comment>
<dbReference type="Pfam" id="PF13356">
    <property type="entry name" value="Arm-DNA-bind_3"/>
    <property type="match status" value="1"/>
</dbReference>
<evidence type="ECO:0000313" key="2">
    <source>
        <dbReference type="EMBL" id="MBB3859301.1"/>
    </source>
</evidence>
<dbReference type="Proteomes" id="UP000562395">
    <property type="component" value="Unassembled WGS sequence"/>
</dbReference>
<dbReference type="Gene3D" id="3.30.160.390">
    <property type="entry name" value="Integrase, DNA-binding domain"/>
    <property type="match status" value="1"/>
</dbReference>
<evidence type="ECO:0000313" key="3">
    <source>
        <dbReference type="Proteomes" id="UP000562395"/>
    </source>
</evidence>
<protein>
    <recommendedName>
        <fullName evidence="1">Integrase DNA-binding domain-containing protein</fullName>
    </recommendedName>
</protein>
<proteinExistence type="predicted"/>
<feature type="domain" description="Integrase DNA-binding" evidence="1">
    <location>
        <begin position="4"/>
        <end position="84"/>
    </location>
</feature>
<reference evidence="2 3" key="1">
    <citation type="submission" date="2020-08" db="EMBL/GenBank/DDBJ databases">
        <title>Genomic Encyclopedia of Type Strains, Phase IV (KMG-IV): sequencing the most valuable type-strain genomes for metagenomic binning, comparative biology and taxonomic classification.</title>
        <authorList>
            <person name="Goeker M."/>
        </authorList>
    </citation>
    <scope>NUCLEOTIDE SEQUENCE [LARGE SCALE GENOMIC DNA]</scope>
    <source>
        <strain evidence="2 3">DSM 14552</strain>
    </source>
</reference>
<evidence type="ECO:0000259" key="1">
    <source>
        <dbReference type="Pfam" id="PF13356"/>
    </source>
</evidence>
<keyword evidence="3" id="KW-1185">Reference proteome</keyword>
<name>A0A7W5ZTQ3_9SPHN</name>
<gene>
    <name evidence="2" type="ORF">GGQ88_000541</name>
</gene>
<dbReference type="AlphaFoldDB" id="A0A7W5ZTQ3"/>
<sequence>MGKLTGAQVRDIKIPGRYLDGDGLSLMITGSQKGYWVLRATVNGRRRDIGLGSLDLVKLARSREAAIDMRRDIQRGIAPVAEQKPNQ</sequence>
<accession>A0A7W5ZTQ3</accession>
<dbReference type="EMBL" id="JACICY010000001">
    <property type="protein sequence ID" value="MBB3859301.1"/>
    <property type="molecule type" value="Genomic_DNA"/>
</dbReference>
<dbReference type="InterPro" id="IPR038488">
    <property type="entry name" value="Integrase_DNA-bd_sf"/>
</dbReference>
<organism evidence="2 3">
    <name type="scientific">Novosphingobium hassiacum</name>
    <dbReference type="NCBI Taxonomy" id="173676"/>
    <lineage>
        <taxon>Bacteria</taxon>
        <taxon>Pseudomonadati</taxon>
        <taxon>Pseudomonadota</taxon>
        <taxon>Alphaproteobacteria</taxon>
        <taxon>Sphingomonadales</taxon>
        <taxon>Sphingomonadaceae</taxon>
        <taxon>Novosphingobium</taxon>
    </lineage>
</organism>
<dbReference type="RefSeq" id="WP_183611539.1">
    <property type="nucleotide sequence ID" value="NZ_JACICY010000001.1"/>
</dbReference>
<dbReference type="InterPro" id="IPR025166">
    <property type="entry name" value="Integrase_DNA_bind_dom"/>
</dbReference>